<evidence type="ECO:0000313" key="3">
    <source>
        <dbReference type="Proteomes" id="UP000886824"/>
    </source>
</evidence>
<name>A0A9D2CF71_9FIRM</name>
<dbReference type="AlphaFoldDB" id="A0A9D2CF71"/>
<proteinExistence type="predicted"/>
<dbReference type="InterPro" id="IPR010766">
    <property type="entry name" value="DRTGG"/>
</dbReference>
<gene>
    <name evidence="2" type="ORF">H9826_10280</name>
</gene>
<accession>A0A9D2CF71</accession>
<sequence length="109" mass="11960">MNVRELAHVMALTEFIMPEPDREVSGGYVGDLLSWVMGRAQTGNVWLTIMSNQNVAAVALMAEVSCVVLTEGVKPDEALRQRAEQQNINILGTKLSTFDAAAVLKQLMR</sequence>
<protein>
    <recommendedName>
        <fullName evidence="1">DRTGG domain-containing protein</fullName>
    </recommendedName>
</protein>
<dbReference type="InterPro" id="IPR028979">
    <property type="entry name" value="Ser_kin/Pase_Hpr-like_N_sf"/>
</dbReference>
<reference evidence="2" key="1">
    <citation type="journal article" date="2021" name="PeerJ">
        <title>Extensive microbial diversity within the chicken gut microbiome revealed by metagenomics and culture.</title>
        <authorList>
            <person name="Gilroy R."/>
            <person name="Ravi A."/>
            <person name="Getino M."/>
            <person name="Pursley I."/>
            <person name="Horton D.L."/>
            <person name="Alikhan N.F."/>
            <person name="Baker D."/>
            <person name="Gharbi K."/>
            <person name="Hall N."/>
            <person name="Watson M."/>
            <person name="Adriaenssens E.M."/>
            <person name="Foster-Nyarko E."/>
            <person name="Jarju S."/>
            <person name="Secka A."/>
            <person name="Antonio M."/>
            <person name="Oren A."/>
            <person name="Chaudhuri R.R."/>
            <person name="La Ragione R."/>
            <person name="Hildebrand F."/>
            <person name="Pallen M.J."/>
        </authorList>
    </citation>
    <scope>NUCLEOTIDE SEQUENCE</scope>
    <source>
        <strain evidence="2">CHK33-7979</strain>
    </source>
</reference>
<dbReference type="Proteomes" id="UP000886824">
    <property type="component" value="Unassembled WGS sequence"/>
</dbReference>
<comment type="caution">
    <text evidence="2">The sequence shown here is derived from an EMBL/GenBank/DDBJ whole genome shotgun (WGS) entry which is preliminary data.</text>
</comment>
<evidence type="ECO:0000313" key="2">
    <source>
        <dbReference type="EMBL" id="HIY74338.1"/>
    </source>
</evidence>
<dbReference type="EMBL" id="DXCX01000108">
    <property type="protein sequence ID" value="HIY74338.1"/>
    <property type="molecule type" value="Genomic_DNA"/>
</dbReference>
<reference evidence="2" key="2">
    <citation type="submission" date="2021-04" db="EMBL/GenBank/DDBJ databases">
        <authorList>
            <person name="Gilroy R."/>
        </authorList>
    </citation>
    <scope>NUCLEOTIDE SEQUENCE</scope>
    <source>
        <strain evidence="2">CHK33-7979</strain>
    </source>
</reference>
<organism evidence="2 3">
    <name type="scientific">Candidatus Intestinimonas merdavium</name>
    <dbReference type="NCBI Taxonomy" id="2838622"/>
    <lineage>
        <taxon>Bacteria</taxon>
        <taxon>Bacillati</taxon>
        <taxon>Bacillota</taxon>
        <taxon>Clostridia</taxon>
        <taxon>Eubacteriales</taxon>
        <taxon>Intestinimonas</taxon>
    </lineage>
</organism>
<evidence type="ECO:0000259" key="1">
    <source>
        <dbReference type="Pfam" id="PF07085"/>
    </source>
</evidence>
<dbReference type="Gene3D" id="3.40.1390.20">
    <property type="entry name" value="HprK N-terminal domain-like"/>
    <property type="match status" value="1"/>
</dbReference>
<dbReference type="SUPFAM" id="SSF75138">
    <property type="entry name" value="HprK N-terminal domain-like"/>
    <property type="match status" value="1"/>
</dbReference>
<dbReference type="Pfam" id="PF07085">
    <property type="entry name" value="DRTGG"/>
    <property type="match status" value="1"/>
</dbReference>
<feature type="domain" description="DRTGG" evidence="1">
    <location>
        <begin position="51"/>
        <end position="106"/>
    </location>
</feature>